<proteinExistence type="predicted"/>
<evidence type="ECO:0000313" key="2">
    <source>
        <dbReference type="Proteomes" id="UP000814140"/>
    </source>
</evidence>
<dbReference type="Proteomes" id="UP000814140">
    <property type="component" value="Unassembled WGS sequence"/>
</dbReference>
<comment type="caution">
    <text evidence="1">The sequence shown here is derived from an EMBL/GenBank/DDBJ whole genome shotgun (WGS) entry which is preliminary data.</text>
</comment>
<reference evidence="1" key="1">
    <citation type="submission" date="2021-03" db="EMBL/GenBank/DDBJ databases">
        <authorList>
            <consortium name="DOE Joint Genome Institute"/>
            <person name="Ahrendt S."/>
            <person name="Looney B.P."/>
            <person name="Miyauchi S."/>
            <person name="Morin E."/>
            <person name="Drula E."/>
            <person name="Courty P.E."/>
            <person name="Chicoki N."/>
            <person name="Fauchery L."/>
            <person name="Kohler A."/>
            <person name="Kuo A."/>
            <person name="Labutti K."/>
            <person name="Pangilinan J."/>
            <person name="Lipzen A."/>
            <person name="Riley R."/>
            <person name="Andreopoulos W."/>
            <person name="He G."/>
            <person name="Johnson J."/>
            <person name="Barry K.W."/>
            <person name="Grigoriev I.V."/>
            <person name="Nagy L."/>
            <person name="Hibbett D."/>
            <person name="Henrissat B."/>
            <person name="Matheny P.B."/>
            <person name="Labbe J."/>
            <person name="Martin F."/>
        </authorList>
    </citation>
    <scope>NUCLEOTIDE SEQUENCE</scope>
    <source>
        <strain evidence="1">HHB10654</strain>
    </source>
</reference>
<evidence type="ECO:0000313" key="1">
    <source>
        <dbReference type="EMBL" id="KAI0062613.1"/>
    </source>
</evidence>
<dbReference type="EMBL" id="MU277206">
    <property type="protein sequence ID" value="KAI0062613.1"/>
    <property type="molecule type" value="Genomic_DNA"/>
</dbReference>
<organism evidence="1 2">
    <name type="scientific">Artomyces pyxidatus</name>
    <dbReference type="NCBI Taxonomy" id="48021"/>
    <lineage>
        <taxon>Eukaryota</taxon>
        <taxon>Fungi</taxon>
        <taxon>Dikarya</taxon>
        <taxon>Basidiomycota</taxon>
        <taxon>Agaricomycotina</taxon>
        <taxon>Agaricomycetes</taxon>
        <taxon>Russulales</taxon>
        <taxon>Auriscalpiaceae</taxon>
        <taxon>Artomyces</taxon>
    </lineage>
</organism>
<feature type="non-terminal residue" evidence="1">
    <location>
        <position position="241"/>
    </location>
</feature>
<protein>
    <submittedName>
        <fullName evidence="1">Uncharacterized protein</fullName>
    </submittedName>
</protein>
<gene>
    <name evidence="1" type="ORF">BV25DRAFT_1790100</name>
</gene>
<keyword evidence="2" id="KW-1185">Reference proteome</keyword>
<accession>A0ACB8T273</accession>
<feature type="non-terminal residue" evidence="1">
    <location>
        <position position="1"/>
    </location>
</feature>
<reference evidence="1" key="2">
    <citation type="journal article" date="2022" name="New Phytol.">
        <title>Evolutionary transition to the ectomycorrhizal habit in the genomes of a hyperdiverse lineage of mushroom-forming fungi.</title>
        <authorList>
            <person name="Looney B."/>
            <person name="Miyauchi S."/>
            <person name="Morin E."/>
            <person name="Drula E."/>
            <person name="Courty P.E."/>
            <person name="Kohler A."/>
            <person name="Kuo A."/>
            <person name="LaButti K."/>
            <person name="Pangilinan J."/>
            <person name="Lipzen A."/>
            <person name="Riley R."/>
            <person name="Andreopoulos W."/>
            <person name="He G."/>
            <person name="Johnson J."/>
            <person name="Nolan M."/>
            <person name="Tritt A."/>
            <person name="Barry K.W."/>
            <person name="Grigoriev I.V."/>
            <person name="Nagy L.G."/>
            <person name="Hibbett D."/>
            <person name="Henrissat B."/>
            <person name="Matheny P.B."/>
            <person name="Labbe J."/>
            <person name="Martin F.M."/>
        </authorList>
    </citation>
    <scope>NUCLEOTIDE SEQUENCE</scope>
    <source>
        <strain evidence="1">HHB10654</strain>
    </source>
</reference>
<name>A0ACB8T273_9AGAM</name>
<sequence>IDGGVLYSVAEHIFLPPRLPQIAPDDVDERSQNTLLCRLTKQFVSEYQEQLPPDDLVPWSCVIRMLEHLQNAAEAPLPKQKLRDVMRDMQIGDIFAMHIRRQNAAIVMRRLPDETVFEIFEVSPPNRQVMAASGKLVCSYPGPAASLPSTISRDPIFLAELASFLVQMDVEALDAGATIVKANHQVREDRDTADPRYISQLLFGILRGAGKVADIDQVTKRIADDVSSRGDASKPWRRAPL</sequence>